<accession>A0A914HRQ6</accession>
<organism evidence="4 5">
    <name type="scientific">Globodera rostochiensis</name>
    <name type="common">Golden nematode worm</name>
    <name type="synonym">Heterodera rostochiensis</name>
    <dbReference type="NCBI Taxonomy" id="31243"/>
    <lineage>
        <taxon>Eukaryota</taxon>
        <taxon>Metazoa</taxon>
        <taxon>Ecdysozoa</taxon>
        <taxon>Nematoda</taxon>
        <taxon>Chromadorea</taxon>
        <taxon>Rhabditida</taxon>
        <taxon>Tylenchina</taxon>
        <taxon>Tylenchomorpha</taxon>
        <taxon>Tylenchoidea</taxon>
        <taxon>Heteroderidae</taxon>
        <taxon>Heteroderinae</taxon>
        <taxon>Globodera</taxon>
    </lineage>
</organism>
<sequence length="543" mass="62316">MSISPKSTTGEGDITADQDNLGPSEELRLLRARIAELEHQQSINLPTSSASFDLVGQNKNDVADNLHGQINCNFELELKDMKQFKEKLEDVKQLNEEFRRNLFFPFWVDHLLLSSTELRAKEELHQLNEESKNTKESFEKKLEEQMEALQTKMEKYQHKQQQTIDQLTQKLKVSIDQLSLKHQEHEKLLNAHKNLMEEKIGWLNEDQQKLVSIDQFLLMQSDQKELRAGHEELSTAHEKLMEEMKEQREMDALKQQTDQKETNDKIDSLNKDQEQLGSIDQLSLKHQEHEELLNAHTNLLNEMKEQREKDVAELEQQKVSNANKFAEIEQKNDKLEKDQKEQQLNIVRLQNTVATLSEIVLINRWDSTACHKDLALSEPDRLVVQHNGEDYWREGSVRAEKLLPGNPYGISYFEVKILEQVGGPISIGLATKRMPLNSLVGLHEGTYGYEDGGFFWGHAVDGCYHWANGRPFIGGKPSFFVGDVIGCGVNLATRQIIYTKNGERLDTANLFVDSPADLFPCVSLGMPGDKIEANFGPDFEYKF</sequence>
<dbReference type="CDD" id="cd12885">
    <property type="entry name" value="SPRY_RanBP_like"/>
    <property type="match status" value="1"/>
</dbReference>
<protein>
    <submittedName>
        <fullName evidence="5">B30.2/SPRY domain-containing protein</fullName>
    </submittedName>
</protein>
<evidence type="ECO:0000256" key="2">
    <source>
        <dbReference type="SAM" id="MobiDB-lite"/>
    </source>
</evidence>
<name>A0A914HRQ6_GLORO</name>
<keyword evidence="1" id="KW-0175">Coiled coil</keyword>
<keyword evidence="4" id="KW-1185">Reference proteome</keyword>
<feature type="domain" description="B30.2/SPRY" evidence="3">
    <location>
        <begin position="343"/>
        <end position="540"/>
    </location>
</feature>
<dbReference type="AlphaFoldDB" id="A0A914HRQ6"/>
<evidence type="ECO:0000259" key="3">
    <source>
        <dbReference type="PROSITE" id="PS50188"/>
    </source>
</evidence>
<dbReference type="InterPro" id="IPR003877">
    <property type="entry name" value="SPRY_dom"/>
</dbReference>
<dbReference type="SUPFAM" id="SSF49899">
    <property type="entry name" value="Concanavalin A-like lectins/glucanases"/>
    <property type="match status" value="1"/>
</dbReference>
<feature type="region of interest" description="Disordered" evidence="2">
    <location>
        <begin position="1"/>
        <end position="21"/>
    </location>
</feature>
<dbReference type="Gene3D" id="2.60.120.920">
    <property type="match status" value="1"/>
</dbReference>
<dbReference type="InterPro" id="IPR013320">
    <property type="entry name" value="ConA-like_dom_sf"/>
</dbReference>
<dbReference type="InterPro" id="IPR043136">
    <property type="entry name" value="B30.2/SPRY_sf"/>
</dbReference>
<evidence type="ECO:0000313" key="5">
    <source>
        <dbReference type="WBParaSite" id="Gr19_v10_g3109.t1"/>
    </source>
</evidence>
<dbReference type="PANTHER" id="PTHR12864">
    <property type="entry name" value="RAN BINDING PROTEIN 9-RELATED"/>
    <property type="match status" value="1"/>
</dbReference>
<evidence type="ECO:0000256" key="1">
    <source>
        <dbReference type="SAM" id="Coils"/>
    </source>
</evidence>
<evidence type="ECO:0000313" key="4">
    <source>
        <dbReference type="Proteomes" id="UP000887572"/>
    </source>
</evidence>
<feature type="coiled-coil region" evidence="1">
    <location>
        <begin position="230"/>
        <end position="352"/>
    </location>
</feature>
<dbReference type="SMART" id="SM00449">
    <property type="entry name" value="SPRY"/>
    <property type="match status" value="1"/>
</dbReference>
<dbReference type="InterPro" id="IPR044736">
    <property type="entry name" value="Gid1/RanBPM/SPLA_SPRY"/>
</dbReference>
<dbReference type="WBParaSite" id="Gr19_v10_g3109.t1">
    <property type="protein sequence ID" value="Gr19_v10_g3109.t1"/>
    <property type="gene ID" value="Gr19_v10_g3109"/>
</dbReference>
<dbReference type="Proteomes" id="UP000887572">
    <property type="component" value="Unplaced"/>
</dbReference>
<reference evidence="5" key="1">
    <citation type="submission" date="2022-11" db="UniProtKB">
        <authorList>
            <consortium name="WormBaseParasite"/>
        </authorList>
    </citation>
    <scope>IDENTIFICATION</scope>
</reference>
<dbReference type="Pfam" id="PF00622">
    <property type="entry name" value="SPRY"/>
    <property type="match status" value="1"/>
</dbReference>
<dbReference type="InterPro" id="IPR001870">
    <property type="entry name" value="B30.2/SPRY"/>
</dbReference>
<feature type="coiled-coil region" evidence="1">
    <location>
        <begin position="81"/>
        <end position="195"/>
    </location>
</feature>
<proteinExistence type="predicted"/>
<dbReference type="PROSITE" id="PS50188">
    <property type="entry name" value="B302_SPRY"/>
    <property type="match status" value="1"/>
</dbReference>
<dbReference type="InterPro" id="IPR050618">
    <property type="entry name" value="Ubq-SigPath_Reg"/>
</dbReference>
<feature type="compositionally biased region" description="Polar residues" evidence="2">
    <location>
        <begin position="1"/>
        <end position="10"/>
    </location>
</feature>